<feature type="transmembrane region" description="Helical" evidence="7">
    <location>
        <begin position="179"/>
        <end position="197"/>
    </location>
</feature>
<reference evidence="9 10" key="1">
    <citation type="submission" date="2019-12" db="EMBL/GenBank/DDBJ databases">
        <title>Genome sequenceing of Clostridium bovifaecis.</title>
        <authorList>
            <person name="Yao Y."/>
        </authorList>
    </citation>
    <scope>NUCLEOTIDE SEQUENCE [LARGE SCALE GENOMIC DNA]</scope>
    <source>
        <strain evidence="9 10">BXX</strain>
    </source>
</reference>
<evidence type="ECO:0000313" key="10">
    <source>
        <dbReference type="Proteomes" id="UP000422764"/>
    </source>
</evidence>
<dbReference type="AlphaFoldDB" id="A0A6I6F563"/>
<feature type="transmembrane region" description="Helical" evidence="7">
    <location>
        <begin position="145"/>
        <end position="167"/>
    </location>
</feature>
<dbReference type="InterPro" id="IPR032818">
    <property type="entry name" value="DedA-like"/>
</dbReference>
<gene>
    <name evidence="9" type="ORF">GOM49_15760</name>
</gene>
<evidence type="ECO:0000256" key="5">
    <source>
        <dbReference type="ARBA" id="ARBA00022989"/>
    </source>
</evidence>
<evidence type="ECO:0000256" key="2">
    <source>
        <dbReference type="ARBA" id="ARBA00010792"/>
    </source>
</evidence>
<evidence type="ECO:0000256" key="6">
    <source>
        <dbReference type="ARBA" id="ARBA00023136"/>
    </source>
</evidence>
<evidence type="ECO:0000256" key="4">
    <source>
        <dbReference type="ARBA" id="ARBA00022692"/>
    </source>
</evidence>
<dbReference type="EMBL" id="CP046522">
    <property type="protein sequence ID" value="QGU96354.1"/>
    <property type="molecule type" value="Genomic_DNA"/>
</dbReference>
<dbReference type="Proteomes" id="UP000422764">
    <property type="component" value="Chromosome"/>
</dbReference>
<keyword evidence="6 7" id="KW-0472">Membrane</keyword>
<keyword evidence="3 7" id="KW-1003">Cell membrane</keyword>
<keyword evidence="10" id="KW-1185">Reference proteome</keyword>
<evidence type="ECO:0000259" key="8">
    <source>
        <dbReference type="Pfam" id="PF09335"/>
    </source>
</evidence>
<evidence type="ECO:0000256" key="1">
    <source>
        <dbReference type="ARBA" id="ARBA00004651"/>
    </source>
</evidence>
<comment type="subcellular location">
    <subcellularLocation>
        <location evidence="1 7">Cell membrane</location>
        <topology evidence="1 7">Multi-pass membrane protein</topology>
    </subcellularLocation>
</comment>
<evidence type="ECO:0000256" key="7">
    <source>
        <dbReference type="RuleBase" id="RU367016"/>
    </source>
</evidence>
<dbReference type="PANTHER" id="PTHR30353:SF0">
    <property type="entry name" value="TRANSMEMBRANE PROTEIN"/>
    <property type="match status" value="1"/>
</dbReference>
<keyword evidence="5 7" id="KW-1133">Transmembrane helix</keyword>
<accession>A0A6I6F563</accession>
<comment type="similarity">
    <text evidence="2 7">Belongs to the DedA family.</text>
</comment>
<feature type="domain" description="VTT" evidence="8">
    <location>
        <begin position="40"/>
        <end position="165"/>
    </location>
</feature>
<evidence type="ECO:0000256" key="3">
    <source>
        <dbReference type="ARBA" id="ARBA00022475"/>
    </source>
</evidence>
<proteinExistence type="inferred from homology"/>
<sequence length="206" mass="22942">MVSNFETYLRVAVNQYGAYTYLLLFFLVFLEAASIITSFLPGDSLIFVTGTLASIKALNVSVTLGVLWGAVIVGDAINYCIGKLLGKKILSMKENRFFKKESIEKAHLFYEHHGRVAIIMGRFIPIVRSFIAFVAGLSSMNFYKFMVYASIGGILRICIFLFVGYFFGSLKIVRDNLEFAIMIVAAVTMLPAIIGFVRGKQNKTTP</sequence>
<evidence type="ECO:0000313" key="9">
    <source>
        <dbReference type="EMBL" id="QGU96354.1"/>
    </source>
</evidence>
<dbReference type="InterPro" id="IPR032816">
    <property type="entry name" value="VTT_dom"/>
</dbReference>
<feature type="transmembrane region" description="Helical" evidence="7">
    <location>
        <begin position="21"/>
        <end position="40"/>
    </location>
</feature>
<protein>
    <recommendedName>
        <fullName evidence="8">VTT domain-containing protein</fullName>
    </recommendedName>
</protein>
<dbReference type="GO" id="GO:0005886">
    <property type="term" value="C:plasma membrane"/>
    <property type="evidence" value="ECO:0007669"/>
    <property type="project" value="UniProtKB-SubCell"/>
</dbReference>
<keyword evidence="4 7" id="KW-0812">Transmembrane</keyword>
<dbReference type="PANTHER" id="PTHR30353">
    <property type="entry name" value="INNER MEMBRANE PROTEIN DEDA-RELATED"/>
    <property type="match status" value="1"/>
</dbReference>
<feature type="transmembrane region" description="Helical" evidence="7">
    <location>
        <begin position="60"/>
        <end position="81"/>
    </location>
</feature>
<name>A0A6I6F563_9CLOT</name>
<dbReference type="Pfam" id="PF09335">
    <property type="entry name" value="VTT_dom"/>
    <property type="match status" value="1"/>
</dbReference>
<organism evidence="9 10">
    <name type="scientific">Clostridium bovifaecis</name>
    <dbReference type="NCBI Taxonomy" id="2184719"/>
    <lineage>
        <taxon>Bacteria</taxon>
        <taxon>Bacillati</taxon>
        <taxon>Bacillota</taxon>
        <taxon>Clostridia</taxon>
        <taxon>Eubacteriales</taxon>
        <taxon>Clostridiaceae</taxon>
        <taxon>Clostridium</taxon>
    </lineage>
</organism>